<evidence type="ECO:0000313" key="2">
    <source>
        <dbReference type="EMBL" id="KAJ3574323.1"/>
    </source>
</evidence>
<protein>
    <recommendedName>
        <fullName evidence="1">TmcA/NAT10 N-terminal domain-containing protein</fullName>
    </recommendedName>
</protein>
<feature type="domain" description="TmcA/NAT10 N-terminal" evidence="1">
    <location>
        <begin position="34"/>
        <end position="87"/>
    </location>
</feature>
<dbReference type="AlphaFoldDB" id="A0AAD5W387"/>
<dbReference type="Proteomes" id="UP001213000">
    <property type="component" value="Unassembled WGS sequence"/>
</dbReference>
<dbReference type="InterPro" id="IPR013562">
    <property type="entry name" value="TmcA/NAT10_N"/>
</dbReference>
<dbReference type="PANTHER" id="PTHR10925:SF5">
    <property type="entry name" value="RNA CYTIDINE ACETYLTRANSFERASE"/>
    <property type="match status" value="1"/>
</dbReference>
<organism evidence="2 3">
    <name type="scientific">Leucocoprinus birnbaumii</name>
    <dbReference type="NCBI Taxonomy" id="56174"/>
    <lineage>
        <taxon>Eukaryota</taxon>
        <taxon>Fungi</taxon>
        <taxon>Dikarya</taxon>
        <taxon>Basidiomycota</taxon>
        <taxon>Agaricomycotina</taxon>
        <taxon>Agaricomycetes</taxon>
        <taxon>Agaricomycetidae</taxon>
        <taxon>Agaricales</taxon>
        <taxon>Agaricineae</taxon>
        <taxon>Agaricaceae</taxon>
        <taxon>Leucocoprinus</taxon>
    </lineage>
</organism>
<comment type="caution">
    <text evidence="2">The sequence shown here is derived from an EMBL/GenBank/DDBJ whole genome shotgun (WGS) entry which is preliminary data.</text>
</comment>
<dbReference type="GO" id="GO:1904812">
    <property type="term" value="P:rRNA acetylation involved in maturation of SSU-rRNA"/>
    <property type="evidence" value="ECO:0007669"/>
    <property type="project" value="TreeGrafter"/>
</dbReference>
<accession>A0AAD5W387</accession>
<dbReference type="GO" id="GO:1990883">
    <property type="term" value="F:18S rRNA cytidine N-acetyltransferase activity"/>
    <property type="evidence" value="ECO:0007669"/>
    <property type="project" value="TreeGrafter"/>
</dbReference>
<evidence type="ECO:0000313" key="3">
    <source>
        <dbReference type="Proteomes" id="UP001213000"/>
    </source>
</evidence>
<keyword evidence="3" id="KW-1185">Reference proteome</keyword>
<proteinExistence type="predicted"/>
<evidence type="ECO:0000259" key="1">
    <source>
        <dbReference type="Pfam" id="PF08351"/>
    </source>
</evidence>
<dbReference type="GO" id="GO:0030686">
    <property type="term" value="C:90S preribosome"/>
    <property type="evidence" value="ECO:0007669"/>
    <property type="project" value="TreeGrafter"/>
</dbReference>
<dbReference type="EMBL" id="JANIEX010000072">
    <property type="protein sequence ID" value="KAJ3574323.1"/>
    <property type="molecule type" value="Genomic_DNA"/>
</dbReference>
<sequence>MVLQEELGFMTHRMKREAKIKRDVKRGIRDPNERNSFEIFVPVTDIRYMYYKKSHRVLGNTYGMCVLQDFEANTPNLLARTLETVEGAMDVHARYRTSSHDSVVARSNERFILSLGSCDDCLVLDDELDVLPILRGKDI</sequence>
<dbReference type="Pfam" id="PF08351">
    <property type="entry name" value="TmcA_N"/>
    <property type="match status" value="1"/>
</dbReference>
<gene>
    <name evidence="2" type="ORF">NP233_g1843</name>
</gene>
<dbReference type="GO" id="GO:0000049">
    <property type="term" value="F:tRNA binding"/>
    <property type="evidence" value="ECO:0007669"/>
    <property type="project" value="TreeGrafter"/>
</dbReference>
<dbReference type="PANTHER" id="PTHR10925">
    <property type="entry name" value="N-ACETYLTRANSFERASE 10"/>
    <property type="match status" value="1"/>
</dbReference>
<dbReference type="InterPro" id="IPR032672">
    <property type="entry name" value="TmcA/NAT10/Kre33"/>
</dbReference>
<dbReference type="GO" id="GO:0005730">
    <property type="term" value="C:nucleolus"/>
    <property type="evidence" value="ECO:0007669"/>
    <property type="project" value="TreeGrafter"/>
</dbReference>
<reference evidence="2" key="1">
    <citation type="submission" date="2022-07" db="EMBL/GenBank/DDBJ databases">
        <title>Genome Sequence of Leucocoprinus birnbaumii.</title>
        <authorList>
            <person name="Buettner E."/>
        </authorList>
    </citation>
    <scope>NUCLEOTIDE SEQUENCE</scope>
    <source>
        <strain evidence="2">VT141</strain>
    </source>
</reference>
<name>A0AAD5W387_9AGAR</name>